<dbReference type="Pfam" id="PF24626">
    <property type="entry name" value="SH3_Tf2-1"/>
    <property type="match status" value="1"/>
</dbReference>
<reference evidence="3" key="1">
    <citation type="journal article" date="2022" name="Int. J. Mol. Sci.">
        <title>Draft Genome of Tanacetum Coccineum: Genomic Comparison of Closely Related Tanacetum-Family Plants.</title>
        <authorList>
            <person name="Yamashiro T."/>
            <person name="Shiraishi A."/>
            <person name="Nakayama K."/>
            <person name="Satake H."/>
        </authorList>
    </citation>
    <scope>NUCLEOTIDE SEQUENCE</scope>
</reference>
<dbReference type="Proteomes" id="UP001151760">
    <property type="component" value="Unassembled WGS sequence"/>
</dbReference>
<gene>
    <name evidence="3" type="ORF">Tco_1053651</name>
</gene>
<dbReference type="GO" id="GO:0003964">
    <property type="term" value="F:RNA-directed DNA polymerase activity"/>
    <property type="evidence" value="ECO:0007669"/>
    <property type="project" value="UniProtKB-KW"/>
</dbReference>
<dbReference type="EMBL" id="BQNB010018886">
    <property type="protein sequence ID" value="GJT79309.1"/>
    <property type="molecule type" value="Genomic_DNA"/>
</dbReference>
<protein>
    <submittedName>
        <fullName evidence="3">Reverse transcriptase domain-containing protein</fullName>
    </submittedName>
</protein>
<feature type="domain" description="Tf2-1-like SH3-like" evidence="2">
    <location>
        <begin position="252"/>
        <end position="280"/>
    </location>
</feature>
<dbReference type="Pfam" id="PF17921">
    <property type="entry name" value="Integrase_H2C2"/>
    <property type="match status" value="1"/>
</dbReference>
<feature type="domain" description="Integrase zinc-binding" evidence="1">
    <location>
        <begin position="13"/>
        <end position="66"/>
    </location>
</feature>
<keyword evidence="3" id="KW-0808">Transferase</keyword>
<dbReference type="InterPro" id="IPR036397">
    <property type="entry name" value="RNaseH_sf"/>
</dbReference>
<proteinExistence type="predicted"/>
<dbReference type="InterPro" id="IPR056924">
    <property type="entry name" value="SH3_Tf2-1"/>
</dbReference>
<evidence type="ECO:0000313" key="4">
    <source>
        <dbReference type="Proteomes" id="UP001151760"/>
    </source>
</evidence>
<dbReference type="InterPro" id="IPR041588">
    <property type="entry name" value="Integrase_H2C2"/>
</dbReference>
<dbReference type="PANTHER" id="PTHR45835:SF99">
    <property type="entry name" value="CHROMO DOMAIN-CONTAINING PROTEIN-RELATED"/>
    <property type="match status" value="1"/>
</dbReference>
<reference evidence="3" key="2">
    <citation type="submission" date="2022-01" db="EMBL/GenBank/DDBJ databases">
        <authorList>
            <person name="Yamashiro T."/>
            <person name="Shiraishi A."/>
            <person name="Satake H."/>
            <person name="Nakayama K."/>
        </authorList>
    </citation>
    <scope>NUCLEOTIDE SEQUENCE</scope>
</reference>
<name>A0ABQ5GVF5_9ASTR</name>
<dbReference type="PANTHER" id="PTHR45835">
    <property type="entry name" value="YALI0A06105P"/>
    <property type="match status" value="1"/>
</dbReference>
<accession>A0ABQ5GVF5</accession>
<dbReference type="InterPro" id="IPR012337">
    <property type="entry name" value="RNaseH-like_sf"/>
</dbReference>
<evidence type="ECO:0000259" key="2">
    <source>
        <dbReference type="Pfam" id="PF24626"/>
    </source>
</evidence>
<evidence type="ECO:0000259" key="1">
    <source>
        <dbReference type="Pfam" id="PF17921"/>
    </source>
</evidence>
<dbReference type="Gene3D" id="1.10.340.70">
    <property type="match status" value="1"/>
</dbReference>
<keyword evidence="4" id="KW-1185">Reference proteome</keyword>
<evidence type="ECO:0000313" key="3">
    <source>
        <dbReference type="EMBL" id="GJT79309.1"/>
    </source>
</evidence>
<keyword evidence="3" id="KW-0695">RNA-directed DNA polymerase</keyword>
<dbReference type="Gene3D" id="3.30.420.10">
    <property type="entry name" value="Ribonuclease H-like superfamily/Ribonuclease H"/>
    <property type="match status" value="2"/>
</dbReference>
<keyword evidence="3" id="KW-0548">Nucleotidyltransferase</keyword>
<comment type="caution">
    <text evidence="3">The sequence shown here is derived from an EMBL/GenBank/DDBJ whole genome shotgun (WGS) entry which is preliminary data.</text>
</comment>
<sequence length="341" mass="40136">MDRIWVPLVGGVRTEIMDKAYKSMYYVHHRADKMYYDLRDMYWWPGMKRDITTYVSECLTYAKVKAKHQRPSGLLQQPEILEWKWESITIDFNTKLPRTRNGHDAIWVVVDRLTKSEHFLAIREDYSTEKLARLYTDEIITHFGGSWDVYLPLAEFSYNNSYHTSIRCAPFEALYGRKCRSLALWAEIREGSLIGPELVPETTDKVVVIKEKLKVVRDRQKSYADNRYKPLEFDVGDRVMLKVSPWKGVVHFGKKAYRLRLPEELSGVHDTFHVSTLNKCLADASLHVPLNEIKVDKTLRFILVKVRWDSKRGPEFTWELEDFMKSKYPQLFVDRANESAN</sequence>
<organism evidence="3 4">
    <name type="scientific">Tanacetum coccineum</name>
    <dbReference type="NCBI Taxonomy" id="301880"/>
    <lineage>
        <taxon>Eukaryota</taxon>
        <taxon>Viridiplantae</taxon>
        <taxon>Streptophyta</taxon>
        <taxon>Embryophyta</taxon>
        <taxon>Tracheophyta</taxon>
        <taxon>Spermatophyta</taxon>
        <taxon>Magnoliopsida</taxon>
        <taxon>eudicotyledons</taxon>
        <taxon>Gunneridae</taxon>
        <taxon>Pentapetalae</taxon>
        <taxon>asterids</taxon>
        <taxon>campanulids</taxon>
        <taxon>Asterales</taxon>
        <taxon>Asteraceae</taxon>
        <taxon>Asteroideae</taxon>
        <taxon>Anthemideae</taxon>
        <taxon>Anthemidinae</taxon>
        <taxon>Tanacetum</taxon>
    </lineage>
</organism>
<dbReference type="SUPFAM" id="SSF53098">
    <property type="entry name" value="Ribonuclease H-like"/>
    <property type="match status" value="1"/>
</dbReference>